<protein>
    <submittedName>
        <fullName evidence="7">Myoferlin</fullName>
    </submittedName>
</protein>
<feature type="compositionally biased region" description="Basic and acidic residues" evidence="6">
    <location>
        <begin position="36"/>
        <end position="60"/>
    </location>
</feature>
<keyword evidence="3" id="KW-0677">Repeat</keyword>
<dbReference type="Pfam" id="PF00168">
    <property type="entry name" value="C2"/>
    <property type="match status" value="1"/>
</dbReference>
<evidence type="ECO:0000313" key="7">
    <source>
        <dbReference type="EMBL" id="CAB4014810.1"/>
    </source>
</evidence>
<feature type="non-terminal residue" evidence="7">
    <location>
        <position position="328"/>
    </location>
</feature>
<dbReference type="SUPFAM" id="SSF49562">
    <property type="entry name" value="C2 domain (Calcium/lipid-binding domain, CaLB)"/>
    <property type="match status" value="1"/>
</dbReference>
<keyword evidence="4" id="KW-1133">Transmembrane helix</keyword>
<dbReference type="GO" id="GO:0016020">
    <property type="term" value="C:membrane"/>
    <property type="evidence" value="ECO:0007669"/>
    <property type="project" value="UniProtKB-SubCell"/>
</dbReference>
<dbReference type="OrthoDB" id="270970at2759"/>
<evidence type="ECO:0000313" key="8">
    <source>
        <dbReference type="Proteomes" id="UP001152795"/>
    </source>
</evidence>
<feature type="region of interest" description="Disordered" evidence="6">
    <location>
        <begin position="1"/>
        <end position="61"/>
    </location>
</feature>
<dbReference type="PANTHER" id="PTHR12546">
    <property type="entry name" value="FER-1-LIKE"/>
    <property type="match status" value="1"/>
</dbReference>
<dbReference type="Gene3D" id="2.60.40.150">
    <property type="entry name" value="C2 domain"/>
    <property type="match status" value="1"/>
</dbReference>
<organism evidence="7 8">
    <name type="scientific">Paramuricea clavata</name>
    <name type="common">Red gorgonian</name>
    <name type="synonym">Violescent sea-whip</name>
    <dbReference type="NCBI Taxonomy" id="317549"/>
    <lineage>
        <taxon>Eukaryota</taxon>
        <taxon>Metazoa</taxon>
        <taxon>Cnidaria</taxon>
        <taxon>Anthozoa</taxon>
        <taxon>Octocorallia</taxon>
        <taxon>Malacalcyonacea</taxon>
        <taxon>Plexauridae</taxon>
        <taxon>Paramuricea</taxon>
    </lineage>
</organism>
<dbReference type="Pfam" id="PF22901">
    <property type="entry name" value="dsrm_Ferlin"/>
    <property type="match status" value="1"/>
</dbReference>
<dbReference type="PANTHER" id="PTHR12546:SF33">
    <property type="entry name" value="SPERM VESICLE FUSION PROTEIN FER-1"/>
    <property type="match status" value="1"/>
</dbReference>
<dbReference type="GO" id="GO:0061025">
    <property type="term" value="P:membrane fusion"/>
    <property type="evidence" value="ECO:0007669"/>
    <property type="project" value="TreeGrafter"/>
</dbReference>
<gene>
    <name evidence="7" type="ORF">PACLA_8A072586</name>
</gene>
<reference evidence="7" key="1">
    <citation type="submission" date="2020-04" db="EMBL/GenBank/DDBJ databases">
        <authorList>
            <person name="Alioto T."/>
            <person name="Alioto T."/>
            <person name="Gomez Garrido J."/>
        </authorList>
    </citation>
    <scope>NUCLEOTIDE SEQUENCE</scope>
    <source>
        <strain evidence="7">A484AB</strain>
    </source>
</reference>
<evidence type="ECO:0000256" key="1">
    <source>
        <dbReference type="ARBA" id="ARBA00004167"/>
    </source>
</evidence>
<dbReference type="InterPro" id="IPR055072">
    <property type="entry name" value="Ferlin_DSRM"/>
</dbReference>
<sequence>MNIGFRLDSGSSSADSDALTSVAVGSNGWQKSGSESSKRSEKSKKTTREEESSKAKKKGDDDDWWSKYYAAKRATEEKKDEANIYPKIYAHTLEKEFGHFQDHIKTFSFRRGKMEFLDEEDEDSIVGEFKGALAIYDLPEDFSGELRPQMFKKAQLHRMFSVPCIVRVYIVKAYDLKPKDTNGLSDPYLVVSLGNETFDNKDSYEPDTLEVEFGEVFQFHAVIPDVKDLKVKVIDNDYGNDDLIGETVVDLENRLVTRHHATAGLPPTYNTSGTDRWRFGSKYTPSKILNKYCEVFDIEPNFPEENRGKKVTLIRSEFDKRHFRISDF</sequence>
<keyword evidence="5" id="KW-0472">Membrane</keyword>
<dbReference type="InterPro" id="IPR037721">
    <property type="entry name" value="Ferlin"/>
</dbReference>
<dbReference type="PROSITE" id="PS50004">
    <property type="entry name" value="C2"/>
    <property type="match status" value="1"/>
</dbReference>
<comment type="caution">
    <text evidence="7">The sequence shown here is derived from an EMBL/GenBank/DDBJ whole genome shotgun (WGS) entry which is preliminary data.</text>
</comment>
<evidence type="ECO:0000256" key="4">
    <source>
        <dbReference type="ARBA" id="ARBA00022989"/>
    </source>
</evidence>
<dbReference type="EMBL" id="CACRXK020008456">
    <property type="protein sequence ID" value="CAB4014810.1"/>
    <property type="molecule type" value="Genomic_DNA"/>
</dbReference>
<dbReference type="Proteomes" id="UP001152795">
    <property type="component" value="Unassembled WGS sequence"/>
</dbReference>
<dbReference type="SMART" id="SM00239">
    <property type="entry name" value="C2"/>
    <property type="match status" value="1"/>
</dbReference>
<name>A0A7D9IWL0_PARCT</name>
<dbReference type="InterPro" id="IPR000008">
    <property type="entry name" value="C2_dom"/>
</dbReference>
<feature type="compositionally biased region" description="Low complexity" evidence="6">
    <location>
        <begin position="8"/>
        <end position="23"/>
    </location>
</feature>
<dbReference type="InterPro" id="IPR037724">
    <property type="entry name" value="C2E_Ferlin"/>
</dbReference>
<dbReference type="GO" id="GO:0007009">
    <property type="term" value="P:plasma membrane organization"/>
    <property type="evidence" value="ECO:0007669"/>
    <property type="project" value="TreeGrafter"/>
</dbReference>
<evidence type="ECO:0000256" key="3">
    <source>
        <dbReference type="ARBA" id="ARBA00022737"/>
    </source>
</evidence>
<evidence type="ECO:0000256" key="6">
    <source>
        <dbReference type="SAM" id="MobiDB-lite"/>
    </source>
</evidence>
<keyword evidence="2" id="KW-0812">Transmembrane</keyword>
<accession>A0A7D9IWL0</accession>
<dbReference type="AlphaFoldDB" id="A0A7D9IWL0"/>
<comment type="subcellular location">
    <subcellularLocation>
        <location evidence="1">Membrane</location>
        <topology evidence="1">Single-pass membrane protein</topology>
    </subcellularLocation>
</comment>
<proteinExistence type="predicted"/>
<evidence type="ECO:0000256" key="2">
    <source>
        <dbReference type="ARBA" id="ARBA00022692"/>
    </source>
</evidence>
<dbReference type="CDD" id="cd04037">
    <property type="entry name" value="C2E_Ferlin"/>
    <property type="match status" value="1"/>
</dbReference>
<keyword evidence="8" id="KW-1185">Reference proteome</keyword>
<dbReference type="InterPro" id="IPR035892">
    <property type="entry name" value="C2_domain_sf"/>
</dbReference>
<evidence type="ECO:0000256" key="5">
    <source>
        <dbReference type="ARBA" id="ARBA00023136"/>
    </source>
</evidence>